<evidence type="ECO:0000313" key="3">
    <source>
        <dbReference type="Proteomes" id="UP001497457"/>
    </source>
</evidence>
<dbReference type="AlphaFoldDB" id="A0ABC8ZTR5"/>
<feature type="region of interest" description="Disordered" evidence="1">
    <location>
        <begin position="232"/>
        <end position="252"/>
    </location>
</feature>
<protein>
    <submittedName>
        <fullName evidence="2">Uncharacterized protein</fullName>
    </submittedName>
</protein>
<keyword evidence="3" id="KW-1185">Reference proteome</keyword>
<proteinExistence type="predicted"/>
<organism evidence="2 3">
    <name type="scientific">Urochloa decumbens</name>
    <dbReference type="NCBI Taxonomy" id="240449"/>
    <lineage>
        <taxon>Eukaryota</taxon>
        <taxon>Viridiplantae</taxon>
        <taxon>Streptophyta</taxon>
        <taxon>Embryophyta</taxon>
        <taxon>Tracheophyta</taxon>
        <taxon>Spermatophyta</taxon>
        <taxon>Magnoliopsida</taxon>
        <taxon>Liliopsida</taxon>
        <taxon>Poales</taxon>
        <taxon>Poaceae</taxon>
        <taxon>PACMAD clade</taxon>
        <taxon>Panicoideae</taxon>
        <taxon>Panicodae</taxon>
        <taxon>Paniceae</taxon>
        <taxon>Melinidinae</taxon>
        <taxon>Urochloa</taxon>
    </lineage>
</organism>
<gene>
    <name evidence="2" type="ORF">URODEC1_LOCUS47659</name>
</gene>
<sequence>MAGAGCAAQDIYIYIAISISRTHRIPRRTHGQGMRITTTTTQQPAGPVVVCLQAQHVAGLPAAAEGRQVLLRLLTAPIPSAAAAGAAAVSVCRGGAAAFHDQVLLLDLVDCSGSMVTVAVTVGDTDEASAAAADTTVVDVHLAVAEQLRRPSPNVLTFVLGGDATAGAVLSLALHHRLVVVTHQRRHRCMMMLMSCLRVAPPPAAAHHSEESSLEDSSSSSGFITIEKGTIHISGGRRPPSDNLLTTDDDDDDHRKVEDEFLAMLDHADDLDALIKDTTPI</sequence>
<dbReference type="Proteomes" id="UP001497457">
    <property type="component" value="Chromosome 2b"/>
</dbReference>
<accession>A0ABC8ZTR5</accession>
<name>A0ABC8ZTR5_9POAL</name>
<evidence type="ECO:0000313" key="2">
    <source>
        <dbReference type="EMBL" id="CAL4966210.1"/>
    </source>
</evidence>
<evidence type="ECO:0000256" key="1">
    <source>
        <dbReference type="SAM" id="MobiDB-lite"/>
    </source>
</evidence>
<reference evidence="2" key="1">
    <citation type="submission" date="2024-10" db="EMBL/GenBank/DDBJ databases">
        <authorList>
            <person name="Ryan C."/>
        </authorList>
    </citation>
    <scope>NUCLEOTIDE SEQUENCE [LARGE SCALE GENOMIC DNA]</scope>
</reference>
<dbReference type="EMBL" id="OZ075112">
    <property type="protein sequence ID" value="CAL4966210.1"/>
    <property type="molecule type" value="Genomic_DNA"/>
</dbReference>